<evidence type="ECO:0000313" key="1">
    <source>
        <dbReference type="EMBL" id="MFC4333689.1"/>
    </source>
</evidence>
<dbReference type="Proteomes" id="UP001595823">
    <property type="component" value="Unassembled WGS sequence"/>
</dbReference>
<comment type="caution">
    <text evidence="1">The sequence shown here is derived from an EMBL/GenBank/DDBJ whole genome shotgun (WGS) entry which is preliminary data.</text>
</comment>
<name>A0ABV8TSG4_9ACTN</name>
<dbReference type="SUPFAM" id="SSF109854">
    <property type="entry name" value="DinB/YfiT-like putative metalloenzymes"/>
    <property type="match status" value="1"/>
</dbReference>
<dbReference type="RefSeq" id="WP_380617424.1">
    <property type="nucleotide sequence ID" value="NZ_JBHSDK010000001.1"/>
</dbReference>
<evidence type="ECO:0000313" key="2">
    <source>
        <dbReference type="Proteomes" id="UP001595823"/>
    </source>
</evidence>
<proteinExistence type="predicted"/>
<dbReference type="EMBL" id="JBHSDK010000001">
    <property type="protein sequence ID" value="MFC4333689.1"/>
    <property type="molecule type" value="Genomic_DNA"/>
</dbReference>
<organism evidence="1 2">
    <name type="scientific">Salininema proteolyticum</name>
    <dbReference type="NCBI Taxonomy" id="1607685"/>
    <lineage>
        <taxon>Bacteria</taxon>
        <taxon>Bacillati</taxon>
        <taxon>Actinomycetota</taxon>
        <taxon>Actinomycetes</taxon>
        <taxon>Glycomycetales</taxon>
        <taxon>Glycomycetaceae</taxon>
        <taxon>Salininema</taxon>
    </lineage>
</organism>
<gene>
    <name evidence="1" type="ORF">ACFPET_00555</name>
</gene>
<dbReference type="Gene3D" id="1.20.120.450">
    <property type="entry name" value="dinb family like domain"/>
    <property type="match status" value="1"/>
</dbReference>
<dbReference type="Pfam" id="PF04978">
    <property type="entry name" value="MST"/>
    <property type="match status" value="1"/>
</dbReference>
<protein>
    <submittedName>
        <fullName evidence="1">DinB family protein</fullName>
    </submittedName>
</protein>
<keyword evidence="2" id="KW-1185">Reference proteome</keyword>
<reference evidence="2" key="1">
    <citation type="journal article" date="2019" name="Int. J. Syst. Evol. Microbiol.">
        <title>The Global Catalogue of Microorganisms (GCM) 10K type strain sequencing project: providing services to taxonomists for standard genome sequencing and annotation.</title>
        <authorList>
            <consortium name="The Broad Institute Genomics Platform"/>
            <consortium name="The Broad Institute Genome Sequencing Center for Infectious Disease"/>
            <person name="Wu L."/>
            <person name="Ma J."/>
        </authorList>
    </citation>
    <scope>NUCLEOTIDE SEQUENCE [LARGE SCALE GENOMIC DNA]</scope>
    <source>
        <strain evidence="2">IBRC-M 10908</strain>
    </source>
</reference>
<sequence length="191" mass="21506">MKGAMVTTVGDELETTLAYVRQQRETFRYIAHGLSEEELRLKPTKSDITIAWLLKHVGNVIRNWTAIIEGASVEMLDDTVTDEDTVESLLAGQESVAADLEKAVREKGLDGAVEIPAQIPWPEDGPSSWNVRWVLNHLVQEFARHAGHGDIIRESIDGKTMYELQSLAEGWHDKYLAILAQYEAQAEERHK</sequence>
<dbReference type="InterPro" id="IPR034660">
    <property type="entry name" value="DinB/YfiT-like"/>
</dbReference>
<accession>A0ABV8TSG4</accession>
<dbReference type="InterPro" id="IPR007061">
    <property type="entry name" value="MST-like"/>
</dbReference>